<proteinExistence type="predicted"/>
<dbReference type="InParanoid" id="A0A286UK41"/>
<keyword evidence="3" id="KW-1185">Reference proteome</keyword>
<sequence length="173" mass="20032">MNGSVETRRDETETENLKRNEVAELGRQTASQTARFSHVKRPAWRPTMRPVMQPPNPTVTLDLQAFQIKKESERSGHGRQRNERCRGLVANDAITKKFTVWFRKTRKKSDNDIQRVNRKSLSIMAMWHSALVVAMRTKLLSVSASRLRRTHFLKRTQSGGRDSQTEHRDCCLS</sequence>
<evidence type="ECO:0000313" key="3">
    <source>
        <dbReference type="Proteomes" id="UP000217199"/>
    </source>
</evidence>
<comment type="caution">
    <text evidence="2">The sequence shown here is derived from an EMBL/GenBank/DDBJ whole genome shotgun (WGS) entry which is preliminary data.</text>
</comment>
<dbReference type="EMBL" id="NBII01000004">
    <property type="protein sequence ID" value="PAV19940.1"/>
    <property type="molecule type" value="Genomic_DNA"/>
</dbReference>
<organism evidence="2 3">
    <name type="scientific">Pyrrhoderma noxium</name>
    <dbReference type="NCBI Taxonomy" id="2282107"/>
    <lineage>
        <taxon>Eukaryota</taxon>
        <taxon>Fungi</taxon>
        <taxon>Dikarya</taxon>
        <taxon>Basidiomycota</taxon>
        <taxon>Agaricomycotina</taxon>
        <taxon>Agaricomycetes</taxon>
        <taxon>Hymenochaetales</taxon>
        <taxon>Hymenochaetaceae</taxon>
        <taxon>Pyrrhoderma</taxon>
    </lineage>
</organism>
<protein>
    <submittedName>
        <fullName evidence="2">Uncharacterized protein</fullName>
    </submittedName>
</protein>
<reference evidence="2 3" key="1">
    <citation type="journal article" date="2017" name="Mol. Ecol.">
        <title>Comparative and population genomic landscape of Phellinus noxius: A hypervariable fungus causing root rot in trees.</title>
        <authorList>
            <person name="Chung C.L."/>
            <person name="Lee T.J."/>
            <person name="Akiba M."/>
            <person name="Lee H.H."/>
            <person name="Kuo T.H."/>
            <person name="Liu D."/>
            <person name="Ke H.M."/>
            <person name="Yokoi T."/>
            <person name="Roa M.B."/>
            <person name="Lu M.J."/>
            <person name="Chang Y.Y."/>
            <person name="Ann P.J."/>
            <person name="Tsai J.N."/>
            <person name="Chen C.Y."/>
            <person name="Tzean S.S."/>
            <person name="Ota Y."/>
            <person name="Hattori T."/>
            <person name="Sahashi N."/>
            <person name="Liou R.F."/>
            <person name="Kikuchi T."/>
            <person name="Tsai I.J."/>
        </authorList>
    </citation>
    <scope>NUCLEOTIDE SEQUENCE [LARGE SCALE GENOMIC DNA]</scope>
    <source>
        <strain evidence="2 3">FFPRI411160</strain>
    </source>
</reference>
<evidence type="ECO:0000313" key="2">
    <source>
        <dbReference type="EMBL" id="PAV19940.1"/>
    </source>
</evidence>
<dbReference type="AlphaFoldDB" id="A0A286UK41"/>
<gene>
    <name evidence="2" type="ORF">PNOK_0487400</name>
</gene>
<dbReference type="Proteomes" id="UP000217199">
    <property type="component" value="Unassembled WGS sequence"/>
</dbReference>
<name>A0A286UK41_9AGAM</name>
<feature type="region of interest" description="Disordered" evidence="1">
    <location>
        <begin position="1"/>
        <end position="41"/>
    </location>
</feature>
<accession>A0A286UK41</accession>
<feature type="compositionally biased region" description="Basic and acidic residues" evidence="1">
    <location>
        <begin position="1"/>
        <end position="24"/>
    </location>
</feature>
<evidence type="ECO:0000256" key="1">
    <source>
        <dbReference type="SAM" id="MobiDB-lite"/>
    </source>
</evidence>